<sequence length="432" mass="48082">MSTERLLALLASRGQAQAQELAEALGVSQPTVSRLIQAAGDRICRMGRTRATRYARTRALPGLGTSLPVHRIDEAGTCTLAGHLHLLSAGRHWYSETDSLFEGLPPFASDMRPQGYVGRMFSAKYPELALPARITHWNDDDCLIALARRGEDCVGHLILGEESLDRWFRRDTVSVHPSDYPAWALRSDTEQVGSSAGGEHPKFLTYSEGRHVLVKFASHDAGEVARRWRDLLVCESLALDVIRRAGLDAASARWFDEGNYRFLEVERFDRVGARGRRGMLSLDALDNEYIGAAGRGAHWTSLAPRLLERRFIQAEDARRLRWLDVFGQLIANSDRHFGNVSFLETGPQRFRLAPAYDMLPMTFAPSVTTVVERPFEPSPPTAATLDVWADAALHASTFWTRAAGEAALSEDFRALARRCRDSVDALRERLGG</sequence>
<evidence type="ECO:0000259" key="4">
    <source>
        <dbReference type="Pfam" id="PF07804"/>
    </source>
</evidence>
<dbReference type="Gene3D" id="1.10.10.10">
    <property type="entry name" value="Winged helix-like DNA-binding domain superfamily/Winged helix DNA-binding domain"/>
    <property type="match status" value="1"/>
</dbReference>
<dbReference type="SUPFAM" id="SSF46785">
    <property type="entry name" value="Winged helix' DNA-binding domain"/>
    <property type="match status" value="1"/>
</dbReference>
<organism evidence="5 6">
    <name type="scientific">Melittangium boletus DSM 14713</name>
    <dbReference type="NCBI Taxonomy" id="1294270"/>
    <lineage>
        <taxon>Bacteria</taxon>
        <taxon>Pseudomonadati</taxon>
        <taxon>Myxococcota</taxon>
        <taxon>Myxococcia</taxon>
        <taxon>Myxococcales</taxon>
        <taxon>Cystobacterineae</taxon>
        <taxon>Archangiaceae</taxon>
        <taxon>Melittangium</taxon>
    </lineage>
</organism>
<dbReference type="InterPro" id="IPR012893">
    <property type="entry name" value="HipA-like_C"/>
</dbReference>
<keyword evidence="2" id="KW-0808">Transferase</keyword>
<dbReference type="AlphaFoldDB" id="A0A250IF14"/>
<proteinExistence type="inferred from homology"/>
<evidence type="ECO:0000256" key="2">
    <source>
        <dbReference type="ARBA" id="ARBA00022679"/>
    </source>
</evidence>
<evidence type="ECO:0000256" key="1">
    <source>
        <dbReference type="ARBA" id="ARBA00010164"/>
    </source>
</evidence>
<dbReference type="PANTHER" id="PTHR37419:SF8">
    <property type="entry name" value="TOXIN YJJJ"/>
    <property type="match status" value="1"/>
</dbReference>
<dbReference type="KEGG" id="mbd:MEBOL_003275"/>
<evidence type="ECO:0000256" key="3">
    <source>
        <dbReference type="ARBA" id="ARBA00022777"/>
    </source>
</evidence>
<dbReference type="Pfam" id="PF07804">
    <property type="entry name" value="HipA_C"/>
    <property type="match status" value="1"/>
</dbReference>
<evidence type="ECO:0000313" key="6">
    <source>
        <dbReference type="Proteomes" id="UP000217289"/>
    </source>
</evidence>
<dbReference type="EMBL" id="CP022163">
    <property type="protein sequence ID" value="ATB29820.1"/>
    <property type="molecule type" value="Genomic_DNA"/>
</dbReference>
<dbReference type="InterPro" id="IPR052028">
    <property type="entry name" value="HipA_Ser/Thr_kinase"/>
</dbReference>
<keyword evidence="3" id="KW-0418">Kinase</keyword>
<dbReference type="RefSeq" id="WP_095978347.1">
    <property type="nucleotide sequence ID" value="NZ_CP022163.1"/>
</dbReference>
<dbReference type="Gene3D" id="1.10.1070.20">
    <property type="match status" value="1"/>
</dbReference>
<dbReference type="NCBIfam" id="NF007297">
    <property type="entry name" value="PRK09775.1"/>
    <property type="match status" value="1"/>
</dbReference>
<dbReference type="Proteomes" id="UP000217289">
    <property type="component" value="Chromosome"/>
</dbReference>
<feature type="domain" description="HipA-like C-terminal" evidence="4">
    <location>
        <begin position="194"/>
        <end position="422"/>
    </location>
</feature>
<dbReference type="GO" id="GO:0004674">
    <property type="term" value="F:protein serine/threonine kinase activity"/>
    <property type="evidence" value="ECO:0007669"/>
    <property type="project" value="TreeGrafter"/>
</dbReference>
<dbReference type="GO" id="GO:0005829">
    <property type="term" value="C:cytosol"/>
    <property type="evidence" value="ECO:0007669"/>
    <property type="project" value="TreeGrafter"/>
</dbReference>
<dbReference type="OrthoDB" id="8555656at2"/>
<dbReference type="InterPro" id="IPR036388">
    <property type="entry name" value="WH-like_DNA-bd_sf"/>
</dbReference>
<evidence type="ECO:0000313" key="5">
    <source>
        <dbReference type="EMBL" id="ATB29820.1"/>
    </source>
</evidence>
<dbReference type="InterPro" id="IPR036390">
    <property type="entry name" value="WH_DNA-bd_sf"/>
</dbReference>
<gene>
    <name evidence="5" type="ORF">MEBOL_003275</name>
</gene>
<name>A0A250IF14_9BACT</name>
<accession>A0A250IF14</accession>
<protein>
    <submittedName>
        <fullName evidence="5">Transcriptional regulator</fullName>
    </submittedName>
</protein>
<dbReference type="PANTHER" id="PTHR37419">
    <property type="entry name" value="SERINE/THREONINE-PROTEIN KINASE TOXIN HIPA"/>
    <property type="match status" value="1"/>
</dbReference>
<reference evidence="5 6" key="1">
    <citation type="submission" date="2017-06" db="EMBL/GenBank/DDBJ databases">
        <authorList>
            <person name="Kim H.J."/>
            <person name="Triplett B.A."/>
        </authorList>
    </citation>
    <scope>NUCLEOTIDE SEQUENCE [LARGE SCALE GENOMIC DNA]</scope>
    <source>
        <strain evidence="5 6">DSM 14713</strain>
    </source>
</reference>
<keyword evidence="6" id="KW-1185">Reference proteome</keyword>
<comment type="similarity">
    <text evidence="1">Belongs to the HipA Ser/Thr kinase family.</text>
</comment>